<evidence type="ECO:0000313" key="1">
    <source>
        <dbReference type="EMBL" id="KRN74405.1"/>
    </source>
</evidence>
<protein>
    <submittedName>
        <fullName evidence="1">Uncharacterized protein</fullName>
    </submittedName>
</protein>
<accession>A0A0R2JGU5</accession>
<evidence type="ECO:0000313" key="2">
    <source>
        <dbReference type="Proteomes" id="UP000051491"/>
    </source>
</evidence>
<organism evidence="1 2">
    <name type="scientific">Ligilactobacillus acidipiscis</name>
    <dbReference type="NCBI Taxonomy" id="89059"/>
    <lineage>
        <taxon>Bacteria</taxon>
        <taxon>Bacillati</taxon>
        <taxon>Bacillota</taxon>
        <taxon>Bacilli</taxon>
        <taxon>Lactobacillales</taxon>
        <taxon>Lactobacillaceae</taxon>
        <taxon>Ligilactobacillus</taxon>
    </lineage>
</organism>
<dbReference type="AlphaFoldDB" id="A0A0R2JGU5"/>
<dbReference type="Proteomes" id="UP000051491">
    <property type="component" value="Unassembled WGS sequence"/>
</dbReference>
<reference evidence="1 2" key="1">
    <citation type="journal article" date="2015" name="Genome Announc.">
        <title>Expanding the biotechnology potential of lactobacilli through comparative genomics of 213 strains and associated genera.</title>
        <authorList>
            <person name="Sun Z."/>
            <person name="Harris H.M."/>
            <person name="McCann A."/>
            <person name="Guo C."/>
            <person name="Argimon S."/>
            <person name="Zhang W."/>
            <person name="Yang X."/>
            <person name="Jeffery I.B."/>
            <person name="Cooney J.C."/>
            <person name="Kagawa T.F."/>
            <person name="Liu W."/>
            <person name="Song Y."/>
            <person name="Salvetti E."/>
            <person name="Wrobel A."/>
            <person name="Rasinkangas P."/>
            <person name="Parkhill J."/>
            <person name="Rea M.C."/>
            <person name="O'Sullivan O."/>
            <person name="Ritari J."/>
            <person name="Douillard F.P."/>
            <person name="Paul Ross R."/>
            <person name="Yang R."/>
            <person name="Briner A.E."/>
            <person name="Felis G.E."/>
            <person name="de Vos W.M."/>
            <person name="Barrangou R."/>
            <person name="Klaenhammer T.R."/>
            <person name="Caufield P.W."/>
            <person name="Cui Y."/>
            <person name="Zhang H."/>
            <person name="O'Toole P.W."/>
        </authorList>
    </citation>
    <scope>NUCLEOTIDE SEQUENCE [LARGE SCALE GENOMIC DNA]</scope>
    <source>
        <strain evidence="1 2">DSM 15353</strain>
    </source>
</reference>
<dbReference type="EMBL" id="JQBK01000239">
    <property type="protein sequence ID" value="KRN74405.1"/>
    <property type="molecule type" value="Genomic_DNA"/>
</dbReference>
<dbReference type="PATRIC" id="fig|89059.3.peg.1042"/>
<gene>
    <name evidence="1" type="ORF">IV43_GL000986</name>
</gene>
<sequence length="55" mass="6480">MGEVVVKTHDKARLEQGIEAFKKIDKNDKDYANYTKMKNELQRRAHSEVWLNSTD</sequence>
<name>A0A0R2JGU5_9LACO</name>
<proteinExistence type="predicted"/>
<comment type="caution">
    <text evidence="1">The sequence shown here is derived from an EMBL/GenBank/DDBJ whole genome shotgun (WGS) entry which is preliminary data.</text>
</comment>